<reference evidence="2" key="1">
    <citation type="submission" date="2018-06" db="EMBL/GenBank/DDBJ databases">
        <authorList>
            <person name="Zhirakovskaya E."/>
        </authorList>
    </citation>
    <scope>NUCLEOTIDE SEQUENCE</scope>
</reference>
<evidence type="ECO:0000256" key="1">
    <source>
        <dbReference type="SAM" id="Phobius"/>
    </source>
</evidence>
<dbReference type="AlphaFoldDB" id="A0A3B0TT06"/>
<dbReference type="Pfam" id="PF26137">
    <property type="entry name" value="Toxin_SdpC"/>
    <property type="match status" value="1"/>
</dbReference>
<feature type="transmembrane region" description="Helical" evidence="1">
    <location>
        <begin position="231"/>
        <end position="259"/>
    </location>
</feature>
<sequence>MLLNSKTQPEHLNQNTSTMKKLKQNCRSLATLLSLVFLFGLFQSCSKREELANEIHELDLYSGEDIFRGLFFLEGDFVDQIPSLKQQRINMDALMESPMVLSMMKSKNIESKTEIETQIDNFKNKLTEEVKKIDPTIFGDLKKNITNGDVDLLERTMKQAAEVLNAAILQTEMVSKNVKLVDLAYKKDGISPNDYDLTTAEGIQKYNEKVIDFAKSENLDSKNLDDEQAGIIFVFLVVAYLFVAVAAYFFLAIGGLVIITIGGYLYIEIEADWGTGQDDVAIGTQKGRDNLEYKMMLAELINYAN</sequence>
<keyword evidence="1" id="KW-0472">Membrane</keyword>
<protein>
    <submittedName>
        <fullName evidence="2">Uncharacterized protein</fullName>
    </submittedName>
</protein>
<gene>
    <name evidence="2" type="ORF">MNBD_BACTEROID03-212</name>
</gene>
<dbReference type="InterPro" id="IPR023888">
    <property type="entry name" value="SdpC-like"/>
</dbReference>
<organism evidence="2">
    <name type="scientific">hydrothermal vent metagenome</name>
    <dbReference type="NCBI Taxonomy" id="652676"/>
    <lineage>
        <taxon>unclassified sequences</taxon>
        <taxon>metagenomes</taxon>
        <taxon>ecological metagenomes</taxon>
    </lineage>
</organism>
<proteinExistence type="predicted"/>
<accession>A0A3B0TT06</accession>
<keyword evidence="1" id="KW-0812">Transmembrane</keyword>
<keyword evidence="1" id="KW-1133">Transmembrane helix</keyword>
<dbReference type="EMBL" id="UOEL01000070">
    <property type="protein sequence ID" value="VAW11734.1"/>
    <property type="molecule type" value="Genomic_DNA"/>
</dbReference>
<name>A0A3B0TT06_9ZZZZ</name>
<evidence type="ECO:0000313" key="2">
    <source>
        <dbReference type="EMBL" id="VAW11734.1"/>
    </source>
</evidence>